<evidence type="ECO:0000259" key="1">
    <source>
        <dbReference type="Pfam" id="PF13577"/>
    </source>
</evidence>
<proteinExistence type="predicted"/>
<dbReference type="EMBL" id="BNEC01000005">
    <property type="protein sequence ID" value="GHI72677.1"/>
    <property type="molecule type" value="Genomic_DNA"/>
</dbReference>
<dbReference type="RefSeq" id="WP_189735016.1">
    <property type="nucleotide sequence ID" value="NZ_BMRL01000003.1"/>
</dbReference>
<sequence length="152" mass="16693">MTNLDTITAIKRMEDLFALQALVARFARAVDTRDHEALSTVFAPDVTMEVAPDIRIDGRETLAGMLRDDLTWATTMHFVSNVLPEPEGDSATIHANITAVHVSRDGAGRHFDLGARYTFTAVRTADGSWLLSRIGIEPVWTAGDDQGMHDGR</sequence>
<dbReference type="Gene3D" id="3.10.450.50">
    <property type="match status" value="1"/>
</dbReference>
<comment type="caution">
    <text evidence="2">The sequence shown here is derived from an EMBL/GenBank/DDBJ whole genome shotgun (WGS) entry which is preliminary data.</text>
</comment>
<dbReference type="Proteomes" id="UP000613974">
    <property type="component" value="Unassembled WGS sequence"/>
</dbReference>
<dbReference type="GeneID" id="95590906"/>
<dbReference type="InterPro" id="IPR032710">
    <property type="entry name" value="NTF2-like_dom_sf"/>
</dbReference>
<dbReference type="SUPFAM" id="SSF54427">
    <property type="entry name" value="NTF2-like"/>
    <property type="match status" value="1"/>
</dbReference>
<organism evidence="2 3">
    <name type="scientific">Streptomyces nojiriensis</name>
    <dbReference type="NCBI Taxonomy" id="66374"/>
    <lineage>
        <taxon>Bacteria</taxon>
        <taxon>Bacillati</taxon>
        <taxon>Actinomycetota</taxon>
        <taxon>Actinomycetes</taxon>
        <taxon>Kitasatosporales</taxon>
        <taxon>Streptomycetaceae</taxon>
        <taxon>Streptomyces</taxon>
    </lineage>
</organism>
<dbReference type="InterPro" id="IPR037401">
    <property type="entry name" value="SnoaL-like"/>
</dbReference>
<accession>A0ABQ3SXN4</accession>
<dbReference type="Pfam" id="PF13577">
    <property type="entry name" value="SnoaL_4"/>
    <property type="match status" value="1"/>
</dbReference>
<protein>
    <recommendedName>
        <fullName evidence="1">SnoaL-like domain-containing protein</fullName>
    </recommendedName>
</protein>
<dbReference type="CDD" id="cd00531">
    <property type="entry name" value="NTF2_like"/>
    <property type="match status" value="1"/>
</dbReference>
<feature type="domain" description="SnoaL-like" evidence="1">
    <location>
        <begin position="12"/>
        <end position="133"/>
    </location>
</feature>
<evidence type="ECO:0000313" key="2">
    <source>
        <dbReference type="EMBL" id="GHI72677.1"/>
    </source>
</evidence>
<name>A0ABQ3SXN4_9ACTN</name>
<evidence type="ECO:0000313" key="3">
    <source>
        <dbReference type="Proteomes" id="UP000613974"/>
    </source>
</evidence>
<reference evidence="3" key="1">
    <citation type="submission" date="2023-07" db="EMBL/GenBank/DDBJ databases">
        <title>Whole genome shotgun sequence of Streptomyces nojiriensis NBRC 13794.</title>
        <authorList>
            <person name="Komaki H."/>
            <person name="Tamura T."/>
        </authorList>
    </citation>
    <scope>NUCLEOTIDE SEQUENCE [LARGE SCALE GENOMIC DNA]</scope>
    <source>
        <strain evidence="3">NBRC 13794</strain>
    </source>
</reference>
<keyword evidence="3" id="KW-1185">Reference proteome</keyword>
<gene>
    <name evidence="2" type="ORF">Snoj_65950</name>
</gene>